<dbReference type="PANTHER" id="PTHR43670">
    <property type="entry name" value="HEAT SHOCK PROTEIN 26"/>
    <property type="match status" value="1"/>
</dbReference>
<evidence type="ECO:0000256" key="3">
    <source>
        <dbReference type="ARBA" id="ARBA00022821"/>
    </source>
</evidence>
<feature type="region of interest" description="Disordered" evidence="4">
    <location>
        <begin position="127"/>
        <end position="148"/>
    </location>
</feature>
<dbReference type="InterPro" id="IPR008978">
    <property type="entry name" value="HSP20-like_chaperone"/>
</dbReference>
<feature type="domain" description="SHSP" evidence="6">
    <location>
        <begin position="57"/>
        <end position="126"/>
    </location>
</feature>
<dbReference type="InterPro" id="IPR002068">
    <property type="entry name" value="A-crystallin/Hsp20_dom"/>
</dbReference>
<evidence type="ECO:0000256" key="2">
    <source>
        <dbReference type="ARBA" id="ARBA00022475"/>
    </source>
</evidence>
<keyword evidence="2" id="KW-1003">Cell membrane</keyword>
<evidence type="ECO:0000259" key="6">
    <source>
        <dbReference type="Pfam" id="PF00011"/>
    </source>
</evidence>
<dbReference type="Pfam" id="PF00011">
    <property type="entry name" value="HSP20"/>
    <property type="match status" value="1"/>
</dbReference>
<keyword evidence="5" id="KW-0472">Membrane</keyword>
<evidence type="ECO:0000256" key="5">
    <source>
        <dbReference type="SAM" id="Phobius"/>
    </source>
</evidence>
<dbReference type="SUPFAM" id="SSF49764">
    <property type="entry name" value="HSP20-like chaperones"/>
    <property type="match status" value="1"/>
</dbReference>
<reference evidence="7" key="1">
    <citation type="journal article" date="2019" name="Science">
        <title>Mutation of a bHLH transcription factor allowed almond domestication.</title>
        <authorList>
            <person name="Sanchez-Perez R."/>
            <person name="Pavan S."/>
            <person name="Mazzeo R."/>
            <person name="Moldovan C."/>
            <person name="Aiese Cigliano R."/>
            <person name="Del Cueto J."/>
            <person name="Ricciardi F."/>
            <person name="Lotti C."/>
            <person name="Ricciardi L."/>
            <person name="Dicenta F."/>
            <person name="Lopez-Marques R.L."/>
            <person name="Lindberg Moller B."/>
        </authorList>
    </citation>
    <scope>NUCLEOTIDE SEQUENCE</scope>
</reference>
<protein>
    <submittedName>
        <fullName evidence="7">HSP20-like chaperones superfamily protein</fullName>
    </submittedName>
</protein>
<dbReference type="GO" id="GO:0006952">
    <property type="term" value="P:defense response"/>
    <property type="evidence" value="ECO:0007669"/>
    <property type="project" value="UniProtKB-KW"/>
</dbReference>
<dbReference type="PANTHER" id="PTHR43670:SF118">
    <property type="entry name" value="HSP20_ALPHA CRYSTALLIN FAMILY PROTEIN"/>
    <property type="match status" value="1"/>
</dbReference>
<accession>A0A4Y1RIR7</accession>
<keyword evidence="3" id="KW-0611">Plant defense</keyword>
<name>A0A4Y1RIR7_PRUDU</name>
<evidence type="ECO:0000256" key="4">
    <source>
        <dbReference type="SAM" id="MobiDB-lite"/>
    </source>
</evidence>
<comment type="subcellular location">
    <subcellularLocation>
        <location evidence="1">Cell membrane</location>
        <topology evidence="1">Single-pass membrane protein</topology>
    </subcellularLocation>
</comment>
<organism evidence="7">
    <name type="scientific">Prunus dulcis</name>
    <name type="common">Almond</name>
    <name type="synonym">Amygdalus dulcis</name>
    <dbReference type="NCBI Taxonomy" id="3755"/>
    <lineage>
        <taxon>Eukaryota</taxon>
        <taxon>Viridiplantae</taxon>
        <taxon>Streptophyta</taxon>
        <taxon>Embryophyta</taxon>
        <taxon>Tracheophyta</taxon>
        <taxon>Spermatophyta</taxon>
        <taxon>Magnoliopsida</taxon>
        <taxon>eudicotyledons</taxon>
        <taxon>Gunneridae</taxon>
        <taxon>Pentapetalae</taxon>
        <taxon>rosids</taxon>
        <taxon>fabids</taxon>
        <taxon>Rosales</taxon>
        <taxon>Rosaceae</taxon>
        <taxon>Amygdaloideae</taxon>
        <taxon>Amygdaleae</taxon>
        <taxon>Prunus</taxon>
    </lineage>
</organism>
<feature type="region of interest" description="Disordered" evidence="4">
    <location>
        <begin position="163"/>
        <end position="183"/>
    </location>
</feature>
<dbReference type="GO" id="GO:0034605">
    <property type="term" value="P:cellular response to heat"/>
    <property type="evidence" value="ECO:0007669"/>
    <property type="project" value="TreeGrafter"/>
</dbReference>
<keyword evidence="5" id="KW-1133">Transmembrane helix</keyword>
<evidence type="ECO:0000313" key="7">
    <source>
        <dbReference type="EMBL" id="BBH04240.1"/>
    </source>
</evidence>
<feature type="compositionally biased region" description="Polar residues" evidence="4">
    <location>
        <begin position="174"/>
        <end position="183"/>
    </location>
</feature>
<keyword evidence="5" id="KW-0812">Transmembrane</keyword>
<gene>
    <name evidence="7" type="ORF">Prudu_015322</name>
</gene>
<feature type="transmembrane region" description="Helical" evidence="5">
    <location>
        <begin position="200"/>
        <end position="224"/>
    </location>
</feature>
<dbReference type="Gene3D" id="2.60.40.790">
    <property type="match status" value="1"/>
</dbReference>
<dbReference type="AlphaFoldDB" id="A0A4Y1RIR7"/>
<dbReference type="EMBL" id="AP019301">
    <property type="protein sequence ID" value="BBH04240.1"/>
    <property type="molecule type" value="Genomic_DNA"/>
</dbReference>
<dbReference type="CDD" id="cd06464">
    <property type="entry name" value="ACD_sHsps-like"/>
    <property type="match status" value="1"/>
</dbReference>
<sequence length="237" mass="26727">MKRYITFPTRNYICMLPKDEDITMENNAGAEPQRIYEDFEPYCKWNKPDTVEIHLPAGFRKEHLKVQTNNVGILTIHGERPLSLMNTWSRFHKEIKLADKNCDPNEVRAKLAGEVLTVTMPQKVSNVHISNPPPKNTTTSTQKEKQVVPADHLQQDKTTIKDQRSDYNNNNNNGCKGQRTSSCGTNTALLSRSKLVGKDVALKLGVAVAVAVVVVAFGFGAYVVKYYKHGHPYSYSY</sequence>
<evidence type="ECO:0000256" key="1">
    <source>
        <dbReference type="ARBA" id="ARBA00004162"/>
    </source>
</evidence>
<proteinExistence type="predicted"/>
<dbReference type="GO" id="GO:0005886">
    <property type="term" value="C:plasma membrane"/>
    <property type="evidence" value="ECO:0007669"/>
    <property type="project" value="UniProtKB-SubCell"/>
</dbReference>